<reference evidence="1 2" key="1">
    <citation type="submission" date="2019-01" db="EMBL/GenBank/DDBJ databases">
        <title>Spirosoma flava sp. nov., a propanil-degrading bacterium isolated from herbicide-contaminated soil.</title>
        <authorList>
            <person name="Zhang L."/>
            <person name="Jiang J.-D."/>
        </authorList>
    </citation>
    <scope>NUCLEOTIDE SEQUENCE [LARGE SCALE GENOMIC DNA]</scope>
    <source>
        <strain evidence="1 2">TY50</strain>
    </source>
</reference>
<protein>
    <submittedName>
        <fullName evidence="1">Uncharacterized protein</fullName>
    </submittedName>
</protein>
<comment type="caution">
    <text evidence="1">The sequence shown here is derived from an EMBL/GenBank/DDBJ whole genome shotgun (WGS) entry which is preliminary data.</text>
</comment>
<dbReference type="Proteomes" id="UP000290407">
    <property type="component" value="Unassembled WGS sequence"/>
</dbReference>
<dbReference type="RefSeq" id="WP_077920747.1">
    <property type="nucleotide sequence ID" value="NZ_SBLB01000001.1"/>
</dbReference>
<accession>A0A4Q2UVA0</accession>
<evidence type="ECO:0000313" key="1">
    <source>
        <dbReference type="EMBL" id="RYC71931.1"/>
    </source>
</evidence>
<organism evidence="1 2">
    <name type="scientific">Spirosoma sordidisoli</name>
    <dbReference type="NCBI Taxonomy" id="2502893"/>
    <lineage>
        <taxon>Bacteria</taxon>
        <taxon>Pseudomonadati</taxon>
        <taxon>Bacteroidota</taxon>
        <taxon>Cytophagia</taxon>
        <taxon>Cytophagales</taxon>
        <taxon>Cytophagaceae</taxon>
        <taxon>Spirosoma</taxon>
    </lineage>
</organism>
<proteinExistence type="predicted"/>
<evidence type="ECO:0000313" key="2">
    <source>
        <dbReference type="Proteomes" id="UP000290407"/>
    </source>
</evidence>
<gene>
    <name evidence="1" type="ORF">EQG79_07355</name>
</gene>
<keyword evidence="2" id="KW-1185">Reference proteome</keyword>
<name>A0A4Q2UVA0_9BACT</name>
<dbReference type="AlphaFoldDB" id="A0A4Q2UVA0"/>
<dbReference type="EMBL" id="SBLB01000001">
    <property type="protein sequence ID" value="RYC71931.1"/>
    <property type="molecule type" value="Genomic_DNA"/>
</dbReference>
<sequence length="159" mass="17729">MPLLISHTPANRFRFVEASCELDPTSSEAKPVDIETLQNQVKNYIDYMVKSRGVDPDDVFLAATVRIDTLLKIIASNPNCGGIRIYLTKDTVFDSGVENDIWPLLVPVSHPDETNTYTDLISDDQEPLKSGLVTNFLCRNPPCLRPYAGSKLLPDGYKE</sequence>